<dbReference type="Proteomes" id="UP000055590">
    <property type="component" value="Chromosome"/>
</dbReference>
<feature type="compositionally biased region" description="Low complexity" evidence="1">
    <location>
        <begin position="75"/>
        <end position="86"/>
    </location>
</feature>
<sequence>MGRGHLGGSRGGRAGAEANQRDGREGRIGKSRQGDGLLPGVVAGRRWAAYQPDRGEASSPASTHGAGEQAGPGTGARSASRQASREGSGGRSRPRRPNDLPRRTCRQGPSRHARRRHGRRKERPSRDEGLSPVTALRHGQFPESRASARSLARRRGAREPPARGGGT</sequence>
<name>A0A0K1PDV3_9BACT</name>
<gene>
    <name evidence="2" type="ORF">AKJ08_1681</name>
</gene>
<feature type="compositionally biased region" description="Basic residues" evidence="1">
    <location>
        <begin position="103"/>
        <end position="123"/>
    </location>
</feature>
<reference evidence="2 3" key="1">
    <citation type="submission" date="2015-08" db="EMBL/GenBank/DDBJ databases">
        <authorList>
            <person name="Babu N.S."/>
            <person name="Beckwith C.J."/>
            <person name="Beseler K.G."/>
            <person name="Brison A."/>
            <person name="Carone J.V."/>
            <person name="Caskin T.P."/>
            <person name="Diamond M."/>
            <person name="Durham M.E."/>
            <person name="Foxe J.M."/>
            <person name="Go M."/>
            <person name="Henderson B.A."/>
            <person name="Jones I.B."/>
            <person name="McGettigan J.A."/>
            <person name="Micheletti S.J."/>
            <person name="Nasrallah M.E."/>
            <person name="Ortiz D."/>
            <person name="Piller C.R."/>
            <person name="Privatt S.R."/>
            <person name="Schneider S.L."/>
            <person name="Sharp S."/>
            <person name="Smith T.C."/>
            <person name="Stanton J.D."/>
            <person name="Ullery H.E."/>
            <person name="Wilson R.J."/>
            <person name="Serrano M.G."/>
            <person name="Buck G."/>
            <person name="Lee V."/>
            <person name="Wang Y."/>
            <person name="Carvalho R."/>
            <person name="Voegtly L."/>
            <person name="Shi R."/>
            <person name="Duckworth R."/>
            <person name="Johnson A."/>
            <person name="Loviza R."/>
            <person name="Walstead R."/>
            <person name="Shah Z."/>
            <person name="Kiflezghi M."/>
            <person name="Wade K."/>
            <person name="Ball S.L."/>
            <person name="Bradley K.W."/>
            <person name="Asai D.J."/>
            <person name="Bowman C.A."/>
            <person name="Russell D.A."/>
            <person name="Pope W.H."/>
            <person name="Jacobs-Sera D."/>
            <person name="Hendrix R.W."/>
            <person name="Hatfull G.F."/>
        </authorList>
    </citation>
    <scope>NUCLEOTIDE SEQUENCE [LARGE SCALE GENOMIC DNA]</scope>
    <source>
        <strain evidence="2 3">DSM 27710</strain>
    </source>
</reference>
<dbReference type="EMBL" id="CP012332">
    <property type="protein sequence ID" value="AKU91294.1"/>
    <property type="molecule type" value="Genomic_DNA"/>
</dbReference>
<feature type="region of interest" description="Disordered" evidence="1">
    <location>
        <begin position="1"/>
        <end position="167"/>
    </location>
</feature>
<evidence type="ECO:0000256" key="1">
    <source>
        <dbReference type="SAM" id="MobiDB-lite"/>
    </source>
</evidence>
<dbReference type="KEGG" id="vin:AKJ08_1681"/>
<organism evidence="2 3">
    <name type="scientific">Vulgatibacter incomptus</name>
    <dbReference type="NCBI Taxonomy" id="1391653"/>
    <lineage>
        <taxon>Bacteria</taxon>
        <taxon>Pseudomonadati</taxon>
        <taxon>Myxococcota</taxon>
        <taxon>Myxococcia</taxon>
        <taxon>Myxococcales</taxon>
        <taxon>Cystobacterineae</taxon>
        <taxon>Vulgatibacteraceae</taxon>
        <taxon>Vulgatibacter</taxon>
    </lineage>
</organism>
<dbReference type="AlphaFoldDB" id="A0A0K1PDV3"/>
<evidence type="ECO:0000313" key="2">
    <source>
        <dbReference type="EMBL" id="AKU91294.1"/>
    </source>
</evidence>
<protein>
    <submittedName>
        <fullName evidence="2">Uncharacterized protein</fullName>
    </submittedName>
</protein>
<feature type="compositionally biased region" description="Gly residues" evidence="1">
    <location>
        <begin position="1"/>
        <end position="14"/>
    </location>
</feature>
<accession>A0A0K1PDV3</accession>
<keyword evidence="3" id="KW-1185">Reference proteome</keyword>
<feature type="compositionally biased region" description="Basic and acidic residues" evidence="1">
    <location>
        <begin position="19"/>
        <end position="28"/>
    </location>
</feature>
<evidence type="ECO:0000313" key="3">
    <source>
        <dbReference type="Proteomes" id="UP000055590"/>
    </source>
</evidence>
<dbReference type="STRING" id="1391653.AKJ08_1681"/>
<proteinExistence type="predicted"/>